<name>A0A6A6QHG3_9PEZI</name>
<accession>A0A6A6QHG3</accession>
<sequence length="134" mass="14362">MKPKGRLGHRPRLSAVPEASNEDGQLATAPKAAPTRITREYAASDDDKENEPLPPPSDQVEQVGEVSNVRESRASIYALEVEQAEIDDDDGAEKESQGNSDSTVSISGSHSGVELEDSVVVAKKRRLGAEYCKG</sequence>
<proteinExistence type="predicted"/>
<organism evidence="2 3">
    <name type="scientific">Lophium mytilinum</name>
    <dbReference type="NCBI Taxonomy" id="390894"/>
    <lineage>
        <taxon>Eukaryota</taxon>
        <taxon>Fungi</taxon>
        <taxon>Dikarya</taxon>
        <taxon>Ascomycota</taxon>
        <taxon>Pezizomycotina</taxon>
        <taxon>Dothideomycetes</taxon>
        <taxon>Pleosporomycetidae</taxon>
        <taxon>Mytilinidiales</taxon>
        <taxon>Mytilinidiaceae</taxon>
        <taxon>Lophium</taxon>
    </lineage>
</organism>
<reference evidence="2" key="1">
    <citation type="journal article" date="2020" name="Stud. Mycol.">
        <title>101 Dothideomycetes genomes: a test case for predicting lifestyles and emergence of pathogens.</title>
        <authorList>
            <person name="Haridas S."/>
            <person name="Albert R."/>
            <person name="Binder M."/>
            <person name="Bloem J."/>
            <person name="Labutti K."/>
            <person name="Salamov A."/>
            <person name="Andreopoulos B."/>
            <person name="Baker S."/>
            <person name="Barry K."/>
            <person name="Bills G."/>
            <person name="Bluhm B."/>
            <person name="Cannon C."/>
            <person name="Castanera R."/>
            <person name="Culley D."/>
            <person name="Daum C."/>
            <person name="Ezra D."/>
            <person name="Gonzalez J."/>
            <person name="Henrissat B."/>
            <person name="Kuo A."/>
            <person name="Liang C."/>
            <person name="Lipzen A."/>
            <person name="Lutzoni F."/>
            <person name="Magnuson J."/>
            <person name="Mondo S."/>
            <person name="Nolan M."/>
            <person name="Ohm R."/>
            <person name="Pangilinan J."/>
            <person name="Park H.-J."/>
            <person name="Ramirez L."/>
            <person name="Alfaro M."/>
            <person name="Sun H."/>
            <person name="Tritt A."/>
            <person name="Yoshinaga Y."/>
            <person name="Zwiers L.-H."/>
            <person name="Turgeon B."/>
            <person name="Goodwin S."/>
            <person name="Spatafora J."/>
            <person name="Crous P."/>
            <person name="Grigoriev I."/>
        </authorList>
    </citation>
    <scope>NUCLEOTIDE SEQUENCE</scope>
    <source>
        <strain evidence="2">CBS 269.34</strain>
    </source>
</reference>
<gene>
    <name evidence="2" type="ORF">BU16DRAFT_530112</name>
</gene>
<dbReference type="Proteomes" id="UP000799750">
    <property type="component" value="Unassembled WGS sequence"/>
</dbReference>
<dbReference type="EMBL" id="MU004195">
    <property type="protein sequence ID" value="KAF2491642.1"/>
    <property type="molecule type" value="Genomic_DNA"/>
</dbReference>
<feature type="region of interest" description="Disordered" evidence="1">
    <location>
        <begin position="1"/>
        <end position="120"/>
    </location>
</feature>
<dbReference type="AlphaFoldDB" id="A0A6A6QHG3"/>
<dbReference type="OrthoDB" id="10559843at2759"/>
<keyword evidence="3" id="KW-1185">Reference proteome</keyword>
<evidence type="ECO:0000256" key="1">
    <source>
        <dbReference type="SAM" id="MobiDB-lite"/>
    </source>
</evidence>
<feature type="compositionally biased region" description="Acidic residues" evidence="1">
    <location>
        <begin position="82"/>
        <end position="92"/>
    </location>
</feature>
<protein>
    <submittedName>
        <fullName evidence="2">Uncharacterized protein</fullName>
    </submittedName>
</protein>
<evidence type="ECO:0000313" key="3">
    <source>
        <dbReference type="Proteomes" id="UP000799750"/>
    </source>
</evidence>
<feature type="compositionally biased region" description="Polar residues" evidence="1">
    <location>
        <begin position="97"/>
        <end position="110"/>
    </location>
</feature>
<feature type="compositionally biased region" description="Basic residues" evidence="1">
    <location>
        <begin position="1"/>
        <end position="12"/>
    </location>
</feature>
<evidence type="ECO:0000313" key="2">
    <source>
        <dbReference type="EMBL" id="KAF2491642.1"/>
    </source>
</evidence>